<dbReference type="EMBL" id="CANTFM010001506">
    <property type="protein sequence ID" value="CAI5740506.1"/>
    <property type="molecule type" value="Genomic_DNA"/>
</dbReference>
<protein>
    <submittedName>
        <fullName evidence="1">Uncharacterized protein</fullName>
    </submittedName>
</protein>
<dbReference type="AlphaFoldDB" id="A0AAV0UU93"/>
<keyword evidence="2" id="KW-1185">Reference proteome</keyword>
<accession>A0AAV0UU93</accession>
<dbReference type="Proteomes" id="UP001162029">
    <property type="component" value="Unassembled WGS sequence"/>
</dbReference>
<reference evidence="1" key="1">
    <citation type="submission" date="2022-12" db="EMBL/GenBank/DDBJ databases">
        <authorList>
            <person name="Webb A."/>
        </authorList>
    </citation>
    <scope>NUCLEOTIDE SEQUENCE</scope>
    <source>
        <strain evidence="1">Pd1</strain>
    </source>
</reference>
<sequence>MVQYCDMHKVSEELARLRHKPQTAWVPRLSRDELQTHLMSLDCYALVRRGNQISGALQDDISLSTLLL</sequence>
<evidence type="ECO:0000313" key="2">
    <source>
        <dbReference type="Proteomes" id="UP001162029"/>
    </source>
</evidence>
<proteinExistence type="predicted"/>
<organism evidence="1 2">
    <name type="scientific">Peronospora destructor</name>
    <dbReference type="NCBI Taxonomy" id="86335"/>
    <lineage>
        <taxon>Eukaryota</taxon>
        <taxon>Sar</taxon>
        <taxon>Stramenopiles</taxon>
        <taxon>Oomycota</taxon>
        <taxon>Peronosporomycetes</taxon>
        <taxon>Peronosporales</taxon>
        <taxon>Peronosporaceae</taxon>
        <taxon>Peronospora</taxon>
    </lineage>
</organism>
<gene>
    <name evidence="1" type="ORF">PDE001_LOCUS7520</name>
</gene>
<comment type="caution">
    <text evidence="1">The sequence shown here is derived from an EMBL/GenBank/DDBJ whole genome shotgun (WGS) entry which is preliminary data.</text>
</comment>
<name>A0AAV0UU93_9STRA</name>
<evidence type="ECO:0000313" key="1">
    <source>
        <dbReference type="EMBL" id="CAI5740506.1"/>
    </source>
</evidence>